<keyword evidence="2" id="KW-1185">Reference proteome</keyword>
<name>A0ABV1HB84_9FIRM</name>
<organism evidence="1 2">
    <name type="scientific">Maccoyibacter intestinihominis</name>
    <dbReference type="NCBI Taxonomy" id="3133499"/>
    <lineage>
        <taxon>Bacteria</taxon>
        <taxon>Bacillati</taxon>
        <taxon>Bacillota</taxon>
        <taxon>Clostridia</taxon>
        <taxon>Lachnospirales</taxon>
        <taxon>Lachnospiraceae</taxon>
        <taxon>Maccoyibacter</taxon>
    </lineage>
</organism>
<accession>A0ABV1HB84</accession>
<sequence>MAEIKKNEKSKEQRFYKEQFIISKNYRGRRDLLNAILDDDREYTTEEVETMIAEYMKGKVK</sequence>
<comment type="caution">
    <text evidence="1">The sequence shown here is derived from an EMBL/GenBank/DDBJ whole genome shotgun (WGS) entry which is preliminary data.</text>
</comment>
<evidence type="ECO:0008006" key="3">
    <source>
        <dbReference type="Google" id="ProtNLM"/>
    </source>
</evidence>
<gene>
    <name evidence="1" type="ORF">WMO43_02405</name>
</gene>
<evidence type="ECO:0000313" key="2">
    <source>
        <dbReference type="Proteomes" id="UP001454489"/>
    </source>
</evidence>
<reference evidence="1 2" key="1">
    <citation type="submission" date="2024-03" db="EMBL/GenBank/DDBJ databases">
        <title>Human intestinal bacterial collection.</title>
        <authorList>
            <person name="Pauvert C."/>
            <person name="Hitch T.C.A."/>
            <person name="Clavel T."/>
        </authorList>
    </citation>
    <scope>NUCLEOTIDE SEQUENCE [LARGE SCALE GENOMIC DNA]</scope>
    <source>
        <strain evidence="1 2">CLA-AA-H185</strain>
    </source>
</reference>
<dbReference type="RefSeq" id="WP_353529765.1">
    <property type="nucleotide sequence ID" value="NZ_JBBMEX010000002.1"/>
</dbReference>
<dbReference type="Proteomes" id="UP001454489">
    <property type="component" value="Unassembled WGS sequence"/>
</dbReference>
<evidence type="ECO:0000313" key="1">
    <source>
        <dbReference type="EMBL" id="MEQ2556735.1"/>
    </source>
</evidence>
<proteinExistence type="predicted"/>
<protein>
    <recommendedName>
        <fullName evidence="3">Phage protein</fullName>
    </recommendedName>
</protein>
<dbReference type="EMBL" id="JBBMEX010000002">
    <property type="protein sequence ID" value="MEQ2556735.1"/>
    <property type="molecule type" value="Genomic_DNA"/>
</dbReference>